<feature type="compositionally biased region" description="Basic and acidic residues" evidence="1">
    <location>
        <begin position="442"/>
        <end position="476"/>
    </location>
</feature>
<feature type="compositionally biased region" description="Basic and acidic residues" evidence="1">
    <location>
        <begin position="114"/>
        <end position="133"/>
    </location>
</feature>
<proteinExistence type="predicted"/>
<dbReference type="InterPro" id="IPR007407">
    <property type="entry name" value="DUF459"/>
</dbReference>
<dbReference type="InterPro" id="IPR036514">
    <property type="entry name" value="SGNH_hydro_sf"/>
</dbReference>
<dbReference type="SUPFAM" id="SSF52266">
    <property type="entry name" value="SGNH hydrolase"/>
    <property type="match status" value="1"/>
</dbReference>
<dbReference type="AlphaFoldDB" id="A0A9W6IXY8"/>
<gene>
    <name evidence="3" type="ORF">GCM10008170_33140</name>
    <name evidence="4" type="ORF">JOD31_003753</name>
</gene>
<dbReference type="Proteomes" id="UP000758856">
    <property type="component" value="Unassembled WGS sequence"/>
</dbReference>
<dbReference type="Proteomes" id="UP001143400">
    <property type="component" value="Unassembled WGS sequence"/>
</dbReference>
<reference evidence="3" key="3">
    <citation type="submission" date="2023-01" db="EMBL/GenBank/DDBJ databases">
        <authorList>
            <person name="Sun Q."/>
            <person name="Evtushenko L."/>
        </authorList>
    </citation>
    <scope>NUCLEOTIDE SEQUENCE</scope>
    <source>
        <strain evidence="3">VKM B-1606</strain>
    </source>
</reference>
<dbReference type="EMBL" id="BSFF01000009">
    <property type="protein sequence ID" value="GLK57294.1"/>
    <property type="molecule type" value="Genomic_DNA"/>
</dbReference>
<feature type="region of interest" description="Disordered" evidence="1">
    <location>
        <begin position="114"/>
        <end position="160"/>
    </location>
</feature>
<dbReference type="RefSeq" id="WP_204951940.1">
    <property type="nucleotide sequence ID" value="NZ_BSFF01000009.1"/>
</dbReference>
<accession>A0A9W6IXY8</accession>
<sequence length="488" mass="52499">MIRRIPTGAFPARLLAVMLALGGLALSFAPASAQDGYYRRYYDAPGGYVRERSYDRYDEDRMIDERVNAYRREALARREAERRRAVDDAARTVRRRESQPNFLQRLFGARPRAPEIDDGWTARRDPGAVEVRPKPRARRKPAEPTPTPVPPIPTGDPSAPLAPPSVFVAVIGDSVADGLAGGLQEAFADAPEIGVKRYARPNAGLVRADYHDFADAAQKAVDEGPLAYAVIDVGVNDRQPFLDMRDAAPLSAPWRERYLARVDALIAPFKAKKIPVYWVGLAPSSSARVNSDLIALNALVKERVQAAGGTFVDVWEGFVDENGAYAAVGPQLDGQNARLRLDDGVHFSKAGSRKLAHYVEQEIRKAYRPKPADALIGALPNGGEPNASPLVDRPKPLAGPVVVLTAPRRSEGGALVGGAAGPRSDAAERLLVRGEALNADPGRLDDHRWPGAEAAKADSVKPDAAELDAAKPDAAKPDAPAEAAAAKR</sequence>
<evidence type="ECO:0000256" key="1">
    <source>
        <dbReference type="SAM" id="MobiDB-lite"/>
    </source>
</evidence>
<organism evidence="3 6">
    <name type="scientific">Methylopila capsulata</name>
    <dbReference type="NCBI Taxonomy" id="61654"/>
    <lineage>
        <taxon>Bacteria</taxon>
        <taxon>Pseudomonadati</taxon>
        <taxon>Pseudomonadota</taxon>
        <taxon>Alphaproteobacteria</taxon>
        <taxon>Hyphomicrobiales</taxon>
        <taxon>Methylopilaceae</taxon>
        <taxon>Methylopila</taxon>
    </lineage>
</organism>
<protein>
    <recommendedName>
        <fullName evidence="7">SGNH hydrolase-type esterase domain-containing protein</fullName>
    </recommendedName>
</protein>
<feature type="signal peptide" evidence="2">
    <location>
        <begin position="1"/>
        <end position="33"/>
    </location>
</feature>
<dbReference type="Gene3D" id="3.40.50.1110">
    <property type="entry name" value="SGNH hydrolase"/>
    <property type="match status" value="1"/>
</dbReference>
<keyword evidence="5" id="KW-1185">Reference proteome</keyword>
<reference evidence="4 5" key="2">
    <citation type="submission" date="2021-01" db="EMBL/GenBank/DDBJ databases">
        <title>Genomic Encyclopedia of Type Strains, Phase IV (KMG-IV): sequencing the most valuable type-strain genomes for metagenomic binning, comparative biology and taxonomic classification.</title>
        <authorList>
            <person name="Goeker M."/>
        </authorList>
    </citation>
    <scope>NUCLEOTIDE SEQUENCE [LARGE SCALE GENOMIC DNA]</scope>
    <source>
        <strain evidence="4 5">DSM 6130</strain>
    </source>
</reference>
<evidence type="ECO:0000313" key="3">
    <source>
        <dbReference type="EMBL" id="GLK57294.1"/>
    </source>
</evidence>
<feature type="chain" id="PRO_5040925861" description="SGNH hydrolase-type esterase domain-containing protein" evidence="2">
    <location>
        <begin position="34"/>
        <end position="488"/>
    </location>
</feature>
<evidence type="ECO:0008006" key="7">
    <source>
        <dbReference type="Google" id="ProtNLM"/>
    </source>
</evidence>
<feature type="compositionally biased region" description="Pro residues" evidence="1">
    <location>
        <begin position="143"/>
        <end position="154"/>
    </location>
</feature>
<evidence type="ECO:0000313" key="4">
    <source>
        <dbReference type="EMBL" id="MBM7853492.1"/>
    </source>
</evidence>
<comment type="caution">
    <text evidence="3">The sequence shown here is derived from an EMBL/GenBank/DDBJ whole genome shotgun (WGS) entry which is preliminary data.</text>
</comment>
<reference evidence="3" key="1">
    <citation type="journal article" date="2014" name="Int. J. Syst. Evol. Microbiol.">
        <title>Complete genome sequence of Corynebacterium casei LMG S-19264T (=DSM 44701T), isolated from a smear-ripened cheese.</title>
        <authorList>
            <consortium name="US DOE Joint Genome Institute (JGI-PGF)"/>
            <person name="Walter F."/>
            <person name="Albersmeier A."/>
            <person name="Kalinowski J."/>
            <person name="Ruckert C."/>
        </authorList>
    </citation>
    <scope>NUCLEOTIDE SEQUENCE</scope>
    <source>
        <strain evidence="3">VKM B-1606</strain>
    </source>
</reference>
<dbReference type="EMBL" id="JAFBCY010000005">
    <property type="protein sequence ID" value="MBM7853492.1"/>
    <property type="molecule type" value="Genomic_DNA"/>
</dbReference>
<evidence type="ECO:0000256" key="2">
    <source>
        <dbReference type="SAM" id="SignalP"/>
    </source>
</evidence>
<name>A0A9W6IXY8_9HYPH</name>
<feature type="compositionally biased region" description="Low complexity" evidence="1">
    <location>
        <begin position="477"/>
        <end position="488"/>
    </location>
</feature>
<evidence type="ECO:0000313" key="6">
    <source>
        <dbReference type="Proteomes" id="UP001143400"/>
    </source>
</evidence>
<feature type="region of interest" description="Disordered" evidence="1">
    <location>
        <begin position="439"/>
        <end position="488"/>
    </location>
</feature>
<evidence type="ECO:0000313" key="5">
    <source>
        <dbReference type="Proteomes" id="UP000758856"/>
    </source>
</evidence>
<dbReference type="Pfam" id="PF04311">
    <property type="entry name" value="DUF459"/>
    <property type="match status" value="1"/>
</dbReference>
<keyword evidence="2" id="KW-0732">Signal</keyword>
<dbReference type="GO" id="GO:0016788">
    <property type="term" value="F:hydrolase activity, acting on ester bonds"/>
    <property type="evidence" value="ECO:0007669"/>
    <property type="project" value="UniProtKB-ARBA"/>
</dbReference>